<keyword evidence="1 6" id="KW-0732">Signal</keyword>
<dbReference type="GO" id="GO:0043165">
    <property type="term" value="P:Gram-negative-bacterium-type cell outer membrane assembly"/>
    <property type="evidence" value="ECO:0007669"/>
    <property type="project" value="UniProtKB-UniRule"/>
</dbReference>
<keyword evidence="5 6" id="KW-0449">Lipoprotein</keyword>
<reference evidence="9 10" key="1">
    <citation type="submission" date="2020-05" db="EMBL/GenBank/DDBJ databases">
        <authorList>
            <person name="Niu N."/>
        </authorList>
    </citation>
    <scope>NUCLEOTIDE SEQUENCE [LARGE SCALE GENOMIC DNA]</scope>
    <source>
        <strain evidence="9 10">LMG10982</strain>
    </source>
</reference>
<keyword evidence="2 6" id="KW-0472">Membrane</keyword>
<dbReference type="CDD" id="cd15830">
    <property type="entry name" value="BamD"/>
    <property type="match status" value="1"/>
</dbReference>
<keyword evidence="4 6" id="KW-0998">Cell outer membrane</keyword>
<evidence type="ECO:0000313" key="9">
    <source>
        <dbReference type="EMBL" id="NOL49366.1"/>
    </source>
</evidence>
<dbReference type="PANTHER" id="PTHR37423">
    <property type="entry name" value="SOLUBLE LYTIC MUREIN TRANSGLYCOSYLASE-RELATED"/>
    <property type="match status" value="1"/>
</dbReference>
<dbReference type="Gene3D" id="1.25.40.10">
    <property type="entry name" value="Tetratricopeptide repeat domain"/>
    <property type="match status" value="1"/>
</dbReference>
<dbReference type="SUPFAM" id="SSF48452">
    <property type="entry name" value="TPR-like"/>
    <property type="match status" value="1"/>
</dbReference>
<dbReference type="Pfam" id="PF13525">
    <property type="entry name" value="YfiO"/>
    <property type="match status" value="1"/>
</dbReference>
<dbReference type="GO" id="GO:1990063">
    <property type="term" value="C:Bam protein complex"/>
    <property type="evidence" value="ECO:0007669"/>
    <property type="project" value="TreeGrafter"/>
</dbReference>
<comment type="subunit">
    <text evidence="6">Part of the Bam complex.</text>
</comment>
<dbReference type="InterPro" id="IPR039565">
    <property type="entry name" value="BamD-like"/>
</dbReference>
<dbReference type="HAMAP" id="MF_00922">
    <property type="entry name" value="OM_assembly_BamD"/>
    <property type="match status" value="1"/>
</dbReference>
<evidence type="ECO:0000313" key="10">
    <source>
        <dbReference type="Proteomes" id="UP000541421"/>
    </source>
</evidence>
<evidence type="ECO:0000256" key="7">
    <source>
        <dbReference type="SAM" id="SignalP"/>
    </source>
</evidence>
<organism evidence="9 10">
    <name type="scientific">Pelistega europaea</name>
    <dbReference type="NCBI Taxonomy" id="106147"/>
    <lineage>
        <taxon>Bacteria</taxon>
        <taxon>Pseudomonadati</taxon>
        <taxon>Pseudomonadota</taxon>
        <taxon>Betaproteobacteria</taxon>
        <taxon>Burkholderiales</taxon>
        <taxon>Alcaligenaceae</taxon>
        <taxon>Pelistega</taxon>
    </lineage>
</organism>
<evidence type="ECO:0000256" key="2">
    <source>
        <dbReference type="ARBA" id="ARBA00023136"/>
    </source>
</evidence>
<proteinExistence type="inferred from homology"/>
<evidence type="ECO:0000256" key="6">
    <source>
        <dbReference type="HAMAP-Rule" id="MF_00922"/>
    </source>
</evidence>
<dbReference type="PROSITE" id="PS51257">
    <property type="entry name" value="PROKAR_LIPOPROTEIN"/>
    <property type="match status" value="1"/>
</dbReference>
<dbReference type="AlphaFoldDB" id="A0A7Y4P4C8"/>
<feature type="chain" id="PRO_5031665765" description="Outer membrane protein assembly factor BamD" evidence="7">
    <location>
        <begin position="19"/>
        <end position="272"/>
    </location>
</feature>
<evidence type="ECO:0000256" key="5">
    <source>
        <dbReference type="ARBA" id="ARBA00023288"/>
    </source>
</evidence>
<sequence>MKRLYKGSLIILSTAILAGCGMFKSEVDETKGWAPAKLYDSARESVRDGEWKAARRYLGAIQGRHPYSPYAQQALIDLAYVNWKDDDIDQSRAAIDRFLALYPNHPNTDYMLYLKGMLTFTPPSSFLSSYTGQDPSERDPKGLRQSYQAFKELVDRYPESRYANDARLRLTWLVSTIADSEANIAQYYYTRHGYIAAINRAQGVLRDFSGVTAAEKALYIMMKSYEALDMTQEAADTKRILDHNFPDSKYYTYGIEGERSWTDFFTPKSWFK</sequence>
<comment type="subcellular location">
    <subcellularLocation>
        <location evidence="6">Cell outer membrane</location>
        <topology evidence="6">Lipid-anchor</topology>
    </subcellularLocation>
</comment>
<protein>
    <recommendedName>
        <fullName evidence="6">Outer membrane protein assembly factor BamD</fullName>
    </recommendedName>
</protein>
<evidence type="ECO:0000259" key="8">
    <source>
        <dbReference type="Pfam" id="PF13525"/>
    </source>
</evidence>
<comment type="caution">
    <text evidence="9">The sequence shown here is derived from an EMBL/GenBank/DDBJ whole genome shotgun (WGS) entry which is preliminary data.</text>
</comment>
<evidence type="ECO:0000256" key="4">
    <source>
        <dbReference type="ARBA" id="ARBA00023237"/>
    </source>
</evidence>
<dbReference type="EMBL" id="JABGBO010000004">
    <property type="protein sequence ID" value="NOL49366.1"/>
    <property type="molecule type" value="Genomic_DNA"/>
</dbReference>
<feature type="signal peptide" evidence="7">
    <location>
        <begin position="1"/>
        <end position="18"/>
    </location>
</feature>
<dbReference type="Proteomes" id="UP000541421">
    <property type="component" value="Unassembled WGS sequence"/>
</dbReference>
<gene>
    <name evidence="6" type="primary">bamD</name>
    <name evidence="9" type="ORF">HKX40_04340</name>
</gene>
<evidence type="ECO:0000256" key="1">
    <source>
        <dbReference type="ARBA" id="ARBA00022729"/>
    </source>
</evidence>
<dbReference type="InterPro" id="IPR017689">
    <property type="entry name" value="BamD"/>
</dbReference>
<dbReference type="PANTHER" id="PTHR37423:SF1">
    <property type="entry name" value="OUTER MEMBRANE PROTEIN ASSEMBLY FACTOR BAMD"/>
    <property type="match status" value="1"/>
</dbReference>
<comment type="similarity">
    <text evidence="6">Belongs to the BamD family.</text>
</comment>
<dbReference type="GO" id="GO:0051205">
    <property type="term" value="P:protein insertion into membrane"/>
    <property type="evidence" value="ECO:0007669"/>
    <property type="project" value="UniProtKB-UniRule"/>
</dbReference>
<keyword evidence="3 6" id="KW-0564">Palmitate</keyword>
<evidence type="ECO:0000256" key="3">
    <source>
        <dbReference type="ARBA" id="ARBA00023139"/>
    </source>
</evidence>
<accession>A0A7Y4P4C8</accession>
<comment type="function">
    <text evidence="6">Part of the outer membrane protein assembly complex, which is involved in assembly and insertion of beta-barrel proteins into the outer membrane.</text>
</comment>
<keyword evidence="10" id="KW-1185">Reference proteome</keyword>
<feature type="domain" description="Outer membrane lipoprotein BamD-like" evidence="8">
    <location>
        <begin position="35"/>
        <end position="238"/>
    </location>
</feature>
<dbReference type="RefSeq" id="WP_171588345.1">
    <property type="nucleotide sequence ID" value="NZ_JABGBO010000004.1"/>
</dbReference>
<name>A0A7Y4P4C8_9BURK</name>
<dbReference type="InterPro" id="IPR011990">
    <property type="entry name" value="TPR-like_helical_dom_sf"/>
</dbReference>
<dbReference type="NCBIfam" id="TIGR03302">
    <property type="entry name" value="OM_YfiO"/>
    <property type="match status" value="1"/>
</dbReference>